<evidence type="ECO:0000259" key="2">
    <source>
        <dbReference type="Pfam" id="PF01464"/>
    </source>
</evidence>
<sequence>MVLVCSGFAPCAAVQAQVRMPDCEALAAEAGRESGLPEGLLPAIARIESGYKGRAWPWTLNQGGDGSFHPSKDAALARLAEILASGVQNVDLGCMQLNWRWHSDQFDSAAQMMDPLANTRYAAHFLLTLKEQHGSWDAAIGAYHSTQPERSAAYTKKVRKALDKIIAEDQGGAATFARLPEPDAAGFAPLAVTAAPVTRGLLALSGRPLVVASGAGMLAKAEGRGMLSMSPGRSLVSVGN</sequence>
<comment type="similarity">
    <text evidence="1">Belongs to the virb1 family.</text>
</comment>
<evidence type="ECO:0000313" key="3">
    <source>
        <dbReference type="EMBL" id="NEX45256.1"/>
    </source>
</evidence>
<dbReference type="Proteomes" id="UP000481421">
    <property type="component" value="Unassembled WGS sequence"/>
</dbReference>
<comment type="caution">
    <text evidence="3">The sequence shown here is derived from an EMBL/GenBank/DDBJ whole genome shotgun (WGS) entry which is preliminary data.</text>
</comment>
<reference evidence="3 4" key="1">
    <citation type="submission" date="2020-02" db="EMBL/GenBank/DDBJ databases">
        <title>Rhodobacter algicola sp. nov., isolated from microalga culture.</title>
        <authorList>
            <person name="Park C.-Y."/>
        </authorList>
    </citation>
    <scope>NUCLEOTIDE SEQUENCE [LARGE SCALE GENOMIC DNA]</scope>
    <source>
        <strain evidence="3 4">ETT8</strain>
    </source>
</reference>
<accession>A0A6B3RJA1</accession>
<evidence type="ECO:0000313" key="4">
    <source>
        <dbReference type="Proteomes" id="UP000481421"/>
    </source>
</evidence>
<dbReference type="EMBL" id="JAAIKE010000001">
    <property type="protein sequence ID" value="NEX45256.1"/>
    <property type="molecule type" value="Genomic_DNA"/>
</dbReference>
<protein>
    <submittedName>
        <fullName evidence="3">Lytic transglycosylase domain-containing protein</fullName>
    </submittedName>
</protein>
<dbReference type="InterPro" id="IPR023346">
    <property type="entry name" value="Lysozyme-like_dom_sf"/>
</dbReference>
<feature type="domain" description="Transglycosylase SLT" evidence="2">
    <location>
        <begin position="27"/>
        <end position="146"/>
    </location>
</feature>
<name>A0A6B3RJA1_9RHOB</name>
<evidence type="ECO:0000256" key="1">
    <source>
        <dbReference type="ARBA" id="ARBA00009387"/>
    </source>
</evidence>
<gene>
    <name evidence="3" type="ORF">G3572_03495</name>
</gene>
<dbReference type="Gene3D" id="1.10.530.10">
    <property type="match status" value="1"/>
</dbReference>
<organism evidence="3 4">
    <name type="scientific">Pseudotabrizicola algicola</name>
    <dbReference type="NCBI Taxonomy" id="2709381"/>
    <lineage>
        <taxon>Bacteria</taxon>
        <taxon>Pseudomonadati</taxon>
        <taxon>Pseudomonadota</taxon>
        <taxon>Alphaproteobacteria</taxon>
        <taxon>Rhodobacterales</taxon>
        <taxon>Paracoccaceae</taxon>
        <taxon>Pseudotabrizicola</taxon>
    </lineage>
</organism>
<dbReference type="SUPFAM" id="SSF53955">
    <property type="entry name" value="Lysozyme-like"/>
    <property type="match status" value="1"/>
</dbReference>
<dbReference type="Pfam" id="PF01464">
    <property type="entry name" value="SLT"/>
    <property type="match status" value="1"/>
</dbReference>
<dbReference type="AlphaFoldDB" id="A0A6B3RJA1"/>
<keyword evidence="4" id="KW-1185">Reference proteome</keyword>
<dbReference type="InterPro" id="IPR008258">
    <property type="entry name" value="Transglycosylase_SLT_dom_1"/>
</dbReference>
<proteinExistence type="inferred from homology"/>
<dbReference type="CDD" id="cd13400">
    <property type="entry name" value="LT_IagB-like"/>
    <property type="match status" value="1"/>
</dbReference>